<comment type="similarity">
    <text evidence="2">Belongs to the NADH dehydrogenase family.</text>
</comment>
<name>A0A7M1ASZ9_9BACT</name>
<evidence type="ECO:0000256" key="4">
    <source>
        <dbReference type="ARBA" id="ARBA00022827"/>
    </source>
</evidence>
<accession>A0A7M1ASZ9</accession>
<dbReference type="SUPFAM" id="SSF51905">
    <property type="entry name" value="FAD/NAD(P)-binding domain"/>
    <property type="match status" value="1"/>
</dbReference>
<evidence type="ECO:0000256" key="1">
    <source>
        <dbReference type="ARBA" id="ARBA00001974"/>
    </source>
</evidence>
<comment type="cofactor">
    <cofactor evidence="1">
        <name>FAD</name>
        <dbReference type="ChEBI" id="CHEBI:57692"/>
    </cofactor>
</comment>
<dbReference type="GO" id="GO:0019646">
    <property type="term" value="P:aerobic electron transport chain"/>
    <property type="evidence" value="ECO:0007669"/>
    <property type="project" value="TreeGrafter"/>
</dbReference>
<dbReference type="KEGG" id="smax:FJR03_01790"/>
<proteinExistence type="inferred from homology"/>
<evidence type="ECO:0000256" key="2">
    <source>
        <dbReference type="ARBA" id="ARBA00005272"/>
    </source>
</evidence>
<dbReference type="PRINTS" id="PR00368">
    <property type="entry name" value="FADPNR"/>
</dbReference>
<dbReference type="GO" id="GO:0003955">
    <property type="term" value="F:NAD(P)H dehydrogenase (quinone) activity"/>
    <property type="evidence" value="ECO:0007669"/>
    <property type="project" value="TreeGrafter"/>
</dbReference>
<dbReference type="InterPro" id="IPR051169">
    <property type="entry name" value="NADH-Q_oxidoreductase"/>
</dbReference>
<protein>
    <submittedName>
        <fullName evidence="7">NAD(P)/FAD-dependent oxidoreductase</fullName>
    </submittedName>
</protein>
<dbReference type="RefSeq" id="WP_193113961.1">
    <property type="nucleotide sequence ID" value="NZ_CP041165.1"/>
</dbReference>
<dbReference type="PANTHER" id="PTHR42913">
    <property type="entry name" value="APOPTOSIS-INDUCING FACTOR 1"/>
    <property type="match status" value="1"/>
</dbReference>
<keyword evidence="5" id="KW-0560">Oxidoreductase</keyword>
<sequence>MQKDQKNKIVIIGGGYAGLNALKKLAKDQNNEIVLIDKKAYHFMQTDVYDLIANEHDFAQVSVDLFTYCTGFDHNVTFLKEEIKSVDFKNKKVISERKRITYDYLIIAVGARTKFFSNIEGLREYAYGVKALHRAMYFKQKFEMSLFQKIDQEGTYCKPLNIVIAGGGLSGVEISAQMASFAKEFYKNNNFLCRKLNIVLVNSSEFVLKNLDDKLVKYSEKHLKKLDVTIKRNAKVQSLTPTRVTLSNGEELEMDFMIFAGGIEPNGLVFNLELSKNQQGYLETNEYLQSVNHEDVFVVGDCTTIYDKNKKRLPPTADIAEQMGRCAANNITRLIYKQKLKKHMVRQRGILIALGRRYACGKVFGLYLNGFSAYLMKKAIEKLYLFKLNKQSKKGCKKIFCTLQD</sequence>
<reference evidence="7 8" key="1">
    <citation type="submission" date="2019-06" db="EMBL/GenBank/DDBJ databases">
        <title>Sulfurimonas gotlandica sp. nov., a chemoautotrophic and psychrotolerant epsilonproteobacterium isolated from a pelagic redoxcline, and an emended description of the genus Sulfurimonas.</title>
        <authorList>
            <person name="Wang S."/>
            <person name="Jiang L."/>
            <person name="Shao Z."/>
        </authorList>
    </citation>
    <scope>NUCLEOTIDE SEQUENCE [LARGE SCALE GENOMIC DNA]</scope>
    <source>
        <strain evidence="7 8">B2</strain>
    </source>
</reference>
<evidence type="ECO:0000256" key="3">
    <source>
        <dbReference type="ARBA" id="ARBA00022630"/>
    </source>
</evidence>
<keyword evidence="8" id="KW-1185">Reference proteome</keyword>
<organism evidence="7 8">
    <name type="scientific">Sulfurimonas marina</name>
    <dbReference type="NCBI Taxonomy" id="2590551"/>
    <lineage>
        <taxon>Bacteria</taxon>
        <taxon>Pseudomonadati</taxon>
        <taxon>Campylobacterota</taxon>
        <taxon>Epsilonproteobacteria</taxon>
        <taxon>Campylobacterales</taxon>
        <taxon>Sulfurimonadaceae</taxon>
        <taxon>Sulfurimonas</taxon>
    </lineage>
</organism>
<dbReference type="EMBL" id="CP041165">
    <property type="protein sequence ID" value="QOP40539.1"/>
    <property type="molecule type" value="Genomic_DNA"/>
</dbReference>
<evidence type="ECO:0000256" key="5">
    <source>
        <dbReference type="ARBA" id="ARBA00023002"/>
    </source>
</evidence>
<dbReference type="PRINTS" id="PR00411">
    <property type="entry name" value="PNDRDTASEI"/>
</dbReference>
<dbReference type="Pfam" id="PF07992">
    <property type="entry name" value="Pyr_redox_2"/>
    <property type="match status" value="1"/>
</dbReference>
<keyword evidence="3" id="KW-0285">Flavoprotein</keyword>
<dbReference type="InterPro" id="IPR036188">
    <property type="entry name" value="FAD/NAD-bd_sf"/>
</dbReference>
<gene>
    <name evidence="7" type="ORF">FJR03_01790</name>
</gene>
<dbReference type="Gene3D" id="3.50.50.100">
    <property type="match status" value="1"/>
</dbReference>
<dbReference type="Proteomes" id="UP000593910">
    <property type="component" value="Chromosome"/>
</dbReference>
<feature type="domain" description="FAD/NAD(P)-binding" evidence="6">
    <location>
        <begin position="8"/>
        <end position="324"/>
    </location>
</feature>
<evidence type="ECO:0000313" key="7">
    <source>
        <dbReference type="EMBL" id="QOP40539.1"/>
    </source>
</evidence>
<dbReference type="PANTHER" id="PTHR42913:SF3">
    <property type="entry name" value="64 KDA MITOCHONDRIAL NADH DEHYDROGENASE (EUROFUNG)"/>
    <property type="match status" value="1"/>
</dbReference>
<dbReference type="AlphaFoldDB" id="A0A7M1ASZ9"/>
<evidence type="ECO:0000313" key="8">
    <source>
        <dbReference type="Proteomes" id="UP000593910"/>
    </source>
</evidence>
<keyword evidence="4" id="KW-0274">FAD</keyword>
<dbReference type="InterPro" id="IPR023753">
    <property type="entry name" value="FAD/NAD-binding_dom"/>
</dbReference>
<evidence type="ECO:0000259" key="6">
    <source>
        <dbReference type="Pfam" id="PF07992"/>
    </source>
</evidence>